<dbReference type="Gene3D" id="1.10.10.10">
    <property type="entry name" value="Winged helix-like DNA-binding domain superfamily/Winged helix DNA-binding domain"/>
    <property type="match status" value="1"/>
</dbReference>
<dbReference type="GO" id="GO:0006508">
    <property type="term" value="P:proteolysis"/>
    <property type="evidence" value="ECO:0007669"/>
    <property type="project" value="InterPro"/>
</dbReference>
<dbReference type="AlphaFoldDB" id="A0A1D8GBP3"/>
<dbReference type="KEGG" id="gfe:Gferi_01135"/>
<name>A0A1D8GBP3_9FIRM</name>
<feature type="domain" description="LexA repressor DNA-binding" evidence="1">
    <location>
        <begin position="2"/>
        <end position="63"/>
    </location>
</feature>
<dbReference type="SUPFAM" id="SSF46785">
    <property type="entry name" value="Winged helix' DNA-binding domain"/>
    <property type="match status" value="1"/>
</dbReference>
<proteinExistence type="predicted"/>
<evidence type="ECO:0000259" key="1">
    <source>
        <dbReference type="Pfam" id="PF01726"/>
    </source>
</evidence>
<evidence type="ECO:0000313" key="2">
    <source>
        <dbReference type="EMBL" id="AOT68313.1"/>
    </source>
</evidence>
<dbReference type="STRING" id="1424294.Gferi_01135"/>
<dbReference type="EMBL" id="CP017269">
    <property type="protein sequence ID" value="AOT68313.1"/>
    <property type="molecule type" value="Genomic_DNA"/>
</dbReference>
<dbReference type="InterPro" id="IPR036390">
    <property type="entry name" value="WH_DNA-bd_sf"/>
</dbReference>
<dbReference type="OrthoDB" id="2187688at2"/>
<reference evidence="2 3" key="1">
    <citation type="submission" date="2016-09" db="EMBL/GenBank/DDBJ databases">
        <title>Genomic analysis reveals versatility of anaerobic energy metabolism of Geosporobacter ferrireducens IRF9 of phylum Firmicutes.</title>
        <authorList>
            <person name="Kim S.-J."/>
        </authorList>
    </citation>
    <scope>NUCLEOTIDE SEQUENCE [LARGE SCALE GENOMIC DNA]</scope>
    <source>
        <strain evidence="2 3">IRF9</strain>
    </source>
</reference>
<evidence type="ECO:0000313" key="3">
    <source>
        <dbReference type="Proteomes" id="UP000095743"/>
    </source>
</evidence>
<dbReference type="InterPro" id="IPR036388">
    <property type="entry name" value="WH-like_DNA-bd_sf"/>
</dbReference>
<dbReference type="Pfam" id="PF01726">
    <property type="entry name" value="LexA_DNA_bind"/>
    <property type="match status" value="1"/>
</dbReference>
<accession>A0A1D8GBP3</accession>
<protein>
    <recommendedName>
        <fullName evidence="1">LexA repressor DNA-binding domain-containing protein</fullName>
    </recommendedName>
</protein>
<keyword evidence="3" id="KW-1185">Reference proteome</keyword>
<organism evidence="2 3">
    <name type="scientific">Geosporobacter ferrireducens</name>
    <dbReference type="NCBI Taxonomy" id="1424294"/>
    <lineage>
        <taxon>Bacteria</taxon>
        <taxon>Bacillati</taxon>
        <taxon>Bacillota</taxon>
        <taxon>Clostridia</taxon>
        <taxon>Peptostreptococcales</taxon>
        <taxon>Thermotaleaceae</taxon>
        <taxon>Geosporobacter</taxon>
    </lineage>
</organism>
<dbReference type="RefSeq" id="WP_069973866.1">
    <property type="nucleotide sequence ID" value="NZ_CP017269.1"/>
</dbReference>
<sequence>MLTANQEKVLNSIKFYYRMFGDSPSIRDIGELCNIRSTNTVHKHLQILKQKGYISIENSKARAIRLLA</sequence>
<dbReference type="InterPro" id="IPR006199">
    <property type="entry name" value="LexA_DNA-bd_dom"/>
</dbReference>
<dbReference type="GO" id="GO:0004252">
    <property type="term" value="F:serine-type endopeptidase activity"/>
    <property type="evidence" value="ECO:0007669"/>
    <property type="project" value="InterPro"/>
</dbReference>
<gene>
    <name evidence="2" type="ORF">Gferi_01135</name>
</gene>
<dbReference type="Proteomes" id="UP000095743">
    <property type="component" value="Chromosome"/>
</dbReference>